<accession>A0A5C3NH55</accession>
<feature type="compositionally biased region" description="Low complexity" evidence="1">
    <location>
        <begin position="69"/>
        <end position="83"/>
    </location>
</feature>
<gene>
    <name evidence="2" type="ORF">OE88DRAFT_1641913</name>
</gene>
<feature type="region of interest" description="Disordered" evidence="1">
    <location>
        <begin position="1"/>
        <end position="290"/>
    </location>
</feature>
<feature type="compositionally biased region" description="Gly residues" evidence="1">
    <location>
        <begin position="593"/>
        <end position="605"/>
    </location>
</feature>
<feature type="compositionally biased region" description="Low complexity" evidence="1">
    <location>
        <begin position="249"/>
        <end position="267"/>
    </location>
</feature>
<feature type="compositionally biased region" description="Low complexity" evidence="1">
    <location>
        <begin position="122"/>
        <end position="132"/>
    </location>
</feature>
<reference evidence="2 3" key="1">
    <citation type="journal article" date="2019" name="Nat. Ecol. Evol.">
        <title>Megaphylogeny resolves global patterns of mushroom evolution.</title>
        <authorList>
            <person name="Varga T."/>
            <person name="Krizsan K."/>
            <person name="Foldi C."/>
            <person name="Dima B."/>
            <person name="Sanchez-Garcia M."/>
            <person name="Sanchez-Ramirez S."/>
            <person name="Szollosi G.J."/>
            <person name="Szarkandi J.G."/>
            <person name="Papp V."/>
            <person name="Albert L."/>
            <person name="Andreopoulos W."/>
            <person name="Angelini C."/>
            <person name="Antonin V."/>
            <person name="Barry K.W."/>
            <person name="Bougher N.L."/>
            <person name="Buchanan P."/>
            <person name="Buyck B."/>
            <person name="Bense V."/>
            <person name="Catcheside P."/>
            <person name="Chovatia M."/>
            <person name="Cooper J."/>
            <person name="Damon W."/>
            <person name="Desjardin D."/>
            <person name="Finy P."/>
            <person name="Geml J."/>
            <person name="Haridas S."/>
            <person name="Hughes K."/>
            <person name="Justo A."/>
            <person name="Karasinski D."/>
            <person name="Kautmanova I."/>
            <person name="Kiss B."/>
            <person name="Kocsube S."/>
            <person name="Kotiranta H."/>
            <person name="LaButti K.M."/>
            <person name="Lechner B.E."/>
            <person name="Liimatainen K."/>
            <person name="Lipzen A."/>
            <person name="Lukacs Z."/>
            <person name="Mihaltcheva S."/>
            <person name="Morgado L.N."/>
            <person name="Niskanen T."/>
            <person name="Noordeloos M.E."/>
            <person name="Ohm R.A."/>
            <person name="Ortiz-Santana B."/>
            <person name="Ovrebo C."/>
            <person name="Racz N."/>
            <person name="Riley R."/>
            <person name="Savchenko A."/>
            <person name="Shiryaev A."/>
            <person name="Soop K."/>
            <person name="Spirin V."/>
            <person name="Szebenyi C."/>
            <person name="Tomsovsky M."/>
            <person name="Tulloss R.E."/>
            <person name="Uehling J."/>
            <person name="Grigoriev I.V."/>
            <person name="Vagvolgyi C."/>
            <person name="Papp T."/>
            <person name="Martin F.M."/>
            <person name="Miettinen O."/>
            <person name="Hibbett D.S."/>
            <person name="Nagy L.G."/>
        </authorList>
    </citation>
    <scope>NUCLEOTIDE SEQUENCE [LARGE SCALE GENOMIC DNA]</scope>
    <source>
        <strain evidence="2 3">OMC1185</strain>
    </source>
</reference>
<dbReference type="OrthoDB" id="3230575at2759"/>
<feature type="compositionally biased region" description="Low complexity" evidence="1">
    <location>
        <begin position="100"/>
        <end position="114"/>
    </location>
</feature>
<evidence type="ECO:0000313" key="2">
    <source>
        <dbReference type="EMBL" id="TFK56227.1"/>
    </source>
</evidence>
<name>A0A5C3NH55_9AGAM</name>
<dbReference type="Proteomes" id="UP000305948">
    <property type="component" value="Unassembled WGS sequence"/>
</dbReference>
<feature type="compositionally biased region" description="Polar residues" evidence="1">
    <location>
        <begin position="650"/>
        <end position="674"/>
    </location>
</feature>
<feature type="compositionally biased region" description="Pro residues" evidence="1">
    <location>
        <begin position="32"/>
        <end position="45"/>
    </location>
</feature>
<dbReference type="EMBL" id="ML213504">
    <property type="protein sequence ID" value="TFK56227.1"/>
    <property type="molecule type" value="Genomic_DNA"/>
</dbReference>
<sequence length="711" mass="74587">MSNPATPTNAPMDLAIPSEFPTPAEARQVPSSSPPPSRPSTPSPAPRKGGDMTTIILGSLPIMPKHRATVNAGPPNNGNATGKGKARARNTPSPLPPSSPTTTVLPLTGYTGPDPGSPPSSPSRAPLALSTSTMKDVASMDTTADGNTMPTPDLLTASDRHANSIPINGGHTAAVGATYTQDGALREGTPTTLPIPSTPMPLHRRKRHCPDLHEDDGHLAGPSGSAPLPTTGRPSEQDAPRPPRGNRRLATPALAMPPNLAPGAGAAAPPPLAPPPGHPLAANPPQPAEGLQMMAKPVTGWPVRLQANPWSLLINMSDSQVTTWQQLPGESVLAELYGEDTPTPRTSMRQATQIKAITGAVLSVDPTTFSISPPIPQKDRLLNQEVAATQDGTVFFTPFGLYMPDRILIGHVMGWVEEDRHILRNYLDSLYKQPATAQRIIHFASQDEANFHTNPAVLLIQFGASIRVEILDTQPSKAAMITIRPLTGSPEHRYELVDHLRSLSYSHDRFGPGTLVDPPFLCKKCHLAGHPSGMCVYPSLTGWPGVKTQMTANRNNAHPAHQAIPAAVATPANAFPALPAALQDAIAPSPNEGRGGAQGAGNRGGKGQRGRGRGKWGRGESSTATGSRGTSRSAVNFVAEDRSGQAPDSLASSATHPDSSLCTTSSVPDYTQSGPPHPPVGDDALQGQGTSLPPDSEGPGDLPRIPHREWR</sequence>
<feature type="compositionally biased region" description="Basic and acidic residues" evidence="1">
    <location>
        <begin position="209"/>
        <end position="218"/>
    </location>
</feature>
<dbReference type="AlphaFoldDB" id="A0A5C3NH55"/>
<feature type="compositionally biased region" description="Low complexity" evidence="1">
    <location>
        <begin position="619"/>
        <end position="634"/>
    </location>
</feature>
<feature type="region of interest" description="Disordered" evidence="1">
    <location>
        <begin position="586"/>
        <end position="711"/>
    </location>
</feature>
<keyword evidence="3" id="KW-1185">Reference proteome</keyword>
<feature type="compositionally biased region" description="Polar residues" evidence="1">
    <location>
        <begin position="140"/>
        <end position="150"/>
    </location>
</feature>
<organism evidence="2 3">
    <name type="scientific">Heliocybe sulcata</name>
    <dbReference type="NCBI Taxonomy" id="5364"/>
    <lineage>
        <taxon>Eukaryota</taxon>
        <taxon>Fungi</taxon>
        <taxon>Dikarya</taxon>
        <taxon>Basidiomycota</taxon>
        <taxon>Agaricomycotina</taxon>
        <taxon>Agaricomycetes</taxon>
        <taxon>Gloeophyllales</taxon>
        <taxon>Gloeophyllaceae</taxon>
        <taxon>Heliocybe</taxon>
    </lineage>
</organism>
<evidence type="ECO:0000313" key="3">
    <source>
        <dbReference type="Proteomes" id="UP000305948"/>
    </source>
</evidence>
<protein>
    <submittedName>
        <fullName evidence="2">Uncharacterized protein</fullName>
    </submittedName>
</protein>
<proteinExistence type="predicted"/>
<evidence type="ECO:0000256" key="1">
    <source>
        <dbReference type="SAM" id="MobiDB-lite"/>
    </source>
</evidence>
<feature type="compositionally biased region" description="Basic residues" evidence="1">
    <location>
        <begin position="606"/>
        <end position="616"/>
    </location>
</feature>
<feature type="compositionally biased region" description="Pro residues" evidence="1">
    <location>
        <begin position="268"/>
        <end position="287"/>
    </location>
</feature>